<feature type="compositionally biased region" description="Low complexity" evidence="2">
    <location>
        <begin position="180"/>
        <end position="226"/>
    </location>
</feature>
<proteinExistence type="predicted"/>
<evidence type="ECO:0000256" key="1">
    <source>
        <dbReference type="SAM" id="Coils"/>
    </source>
</evidence>
<evidence type="ECO:0000256" key="2">
    <source>
        <dbReference type="SAM" id="MobiDB-lite"/>
    </source>
</evidence>
<sequence length="664" mass="72028">MKQLRPYLGAGLALWLGYSATAAAQGEFYIELRGPESADATRLNSAQPPADSAAGNQPTAQPATASANTAAAPSAISAGRYGPIRSTDTLWAIAARNTRAPITVQQTMVALYHLNAQAFVRGNINYLQRGAQLRLPTDTQATQRSAGEAQIEFSRLSRQGSRRVTRAATAPSAEKTTQIAQVTKPAVPAVPASPAPQVAKPAPQAQVAEKTTPVAAPSAPMAAQPPGTISQTQPETPLAYGLSEPKAAPASVERPMSAPSPSQVEDSALTRLQLQLMDELREQVAMSNEQLTALADNNQAMRQRLTQLTAEVEDLKTSRSTTGFAVEDIQAGEEKTKPQGWLSELLNNPLNLALILILPALLLLALFTLWWRNRERRDLAEQEQELSETSAMLEDERDDFEDLFGAADDTDPMLDDELKDIQLEQDVDEDAFTRFLEEQQLQEEQENVRQQETAEQPVPIDFDDDALFEDETPLTESDGDRVSNDDLDDVFADTASEQALPEDASPLEDTNSIDEPDDTFVTTDDNTAETLANSVFADSPLGDDTFADEPEDSAPADIPLAKEDYVSVDQLMAEAEAADGSVSERERKLDLELDDYADVIGQGDGVDIDADEGGIGAQLDLARAYIEIDDVDSARDLLNEAIERGNEAQQRDAQKLLQRLDKRG</sequence>
<keyword evidence="1" id="KW-0175">Coiled coil</keyword>
<feature type="transmembrane region" description="Helical" evidence="3">
    <location>
        <begin position="352"/>
        <end position="371"/>
    </location>
</feature>
<keyword evidence="3" id="KW-1133">Transmembrane helix</keyword>
<evidence type="ECO:0000256" key="3">
    <source>
        <dbReference type="SAM" id="Phobius"/>
    </source>
</evidence>
<evidence type="ECO:0000313" key="5">
    <source>
        <dbReference type="EMBL" id="MFD1008134.1"/>
    </source>
</evidence>
<feature type="compositionally biased region" description="Polar residues" evidence="2">
    <location>
        <begin position="520"/>
        <end position="533"/>
    </location>
</feature>
<feature type="coiled-coil region" evidence="1">
    <location>
        <begin position="631"/>
        <end position="659"/>
    </location>
</feature>
<reference evidence="6" key="1">
    <citation type="journal article" date="2019" name="Int. J. Syst. Evol. Microbiol.">
        <title>The Global Catalogue of Microorganisms (GCM) 10K type strain sequencing project: providing services to taxonomists for standard genome sequencing and annotation.</title>
        <authorList>
            <consortium name="The Broad Institute Genomics Platform"/>
            <consortium name="The Broad Institute Genome Sequencing Center for Infectious Disease"/>
            <person name="Wu L."/>
            <person name="Ma J."/>
        </authorList>
    </citation>
    <scope>NUCLEOTIDE SEQUENCE [LARGE SCALE GENOMIC DNA]</scope>
    <source>
        <strain evidence="6">CCUG 60525</strain>
    </source>
</reference>
<dbReference type="InterPro" id="IPR020012">
    <property type="entry name" value="LysM_FimV"/>
</dbReference>
<feature type="coiled-coil region" evidence="1">
    <location>
        <begin position="277"/>
        <end position="318"/>
    </location>
</feature>
<dbReference type="NCBIfam" id="TIGR03505">
    <property type="entry name" value="FimV_core"/>
    <property type="match status" value="1"/>
</dbReference>
<dbReference type="Gene3D" id="1.20.58.2200">
    <property type="match status" value="1"/>
</dbReference>
<feature type="compositionally biased region" description="Acidic residues" evidence="2">
    <location>
        <begin position="545"/>
        <end position="554"/>
    </location>
</feature>
<comment type="caution">
    <text evidence="5">The sequence shown here is derived from an EMBL/GenBank/DDBJ whole genome shotgun (WGS) entry which is preliminary data.</text>
</comment>
<protein>
    <submittedName>
        <fullName evidence="5">FimV/HubP family polar landmark protein</fullName>
    </submittedName>
</protein>
<keyword evidence="3" id="KW-0472">Membrane</keyword>
<feature type="region of interest" description="Disordered" evidence="2">
    <location>
        <begin position="493"/>
        <end position="557"/>
    </location>
</feature>
<feature type="compositionally biased region" description="Low complexity" evidence="2">
    <location>
        <begin position="56"/>
        <end position="68"/>
    </location>
</feature>
<evidence type="ECO:0000256" key="4">
    <source>
        <dbReference type="SAM" id="SignalP"/>
    </source>
</evidence>
<dbReference type="NCBIfam" id="TIGR03504">
    <property type="entry name" value="FimV_Cterm"/>
    <property type="match status" value="1"/>
</dbReference>
<keyword evidence="3" id="KW-0812">Transmembrane</keyword>
<feature type="region of interest" description="Disordered" evidence="2">
    <location>
        <begin position="156"/>
        <end position="266"/>
    </location>
</feature>
<keyword evidence="4" id="KW-0732">Signal</keyword>
<dbReference type="InterPro" id="IPR038440">
    <property type="entry name" value="FimV_C_sf"/>
</dbReference>
<feature type="chain" id="PRO_5046754291" evidence="4">
    <location>
        <begin position="25"/>
        <end position="664"/>
    </location>
</feature>
<gene>
    <name evidence="5" type="ORF">ACFQ1C_08210</name>
</gene>
<feature type="signal peptide" evidence="4">
    <location>
        <begin position="1"/>
        <end position="24"/>
    </location>
</feature>
<dbReference type="RefSeq" id="WP_379558125.1">
    <property type="nucleotide sequence ID" value="NZ_JBHTJS010000033.1"/>
</dbReference>
<accession>A0ABW3KHS9</accession>
<dbReference type="InterPro" id="IPR020011">
    <property type="entry name" value="FimV_C"/>
</dbReference>
<dbReference type="EMBL" id="JBHTJS010000033">
    <property type="protein sequence ID" value="MFD1008134.1"/>
    <property type="molecule type" value="Genomic_DNA"/>
</dbReference>
<dbReference type="Proteomes" id="UP001597048">
    <property type="component" value="Unassembled WGS sequence"/>
</dbReference>
<keyword evidence="6" id="KW-1185">Reference proteome</keyword>
<feature type="region of interest" description="Disordered" evidence="2">
    <location>
        <begin position="39"/>
        <end position="68"/>
    </location>
</feature>
<feature type="region of interest" description="Disordered" evidence="2">
    <location>
        <begin position="441"/>
        <end position="463"/>
    </location>
</feature>
<feature type="coiled-coil region" evidence="1">
    <location>
        <begin position="372"/>
        <end position="399"/>
    </location>
</feature>
<organism evidence="5 6">
    <name type="scientific">Oceanisphaera ostreae</name>
    <dbReference type="NCBI Taxonomy" id="914151"/>
    <lineage>
        <taxon>Bacteria</taxon>
        <taxon>Pseudomonadati</taxon>
        <taxon>Pseudomonadota</taxon>
        <taxon>Gammaproteobacteria</taxon>
        <taxon>Aeromonadales</taxon>
        <taxon>Aeromonadaceae</taxon>
        <taxon>Oceanisphaera</taxon>
    </lineage>
</organism>
<evidence type="ECO:0000313" key="6">
    <source>
        <dbReference type="Proteomes" id="UP001597048"/>
    </source>
</evidence>
<name>A0ABW3KHS9_9GAMM</name>